<gene>
    <name evidence="2" type="ORF">A4A49_56549</name>
</gene>
<evidence type="ECO:0000313" key="2">
    <source>
        <dbReference type="EMBL" id="OIT02093.1"/>
    </source>
</evidence>
<keyword evidence="3" id="KW-1185">Reference proteome</keyword>
<protein>
    <submittedName>
        <fullName evidence="2">Uncharacterized protein</fullName>
    </submittedName>
</protein>
<reference evidence="2" key="1">
    <citation type="submission" date="2016-11" db="EMBL/GenBank/DDBJ databases">
        <title>The genome of Nicotiana attenuata.</title>
        <authorList>
            <person name="Xu S."/>
            <person name="Brockmoeller T."/>
            <person name="Gaquerel E."/>
            <person name="Navarro A."/>
            <person name="Kuhl H."/>
            <person name="Gase K."/>
            <person name="Ling Z."/>
            <person name="Zhou W."/>
            <person name="Kreitzer C."/>
            <person name="Stanke M."/>
            <person name="Tang H."/>
            <person name="Lyons E."/>
            <person name="Pandey P."/>
            <person name="Pandey S.P."/>
            <person name="Timmermann B."/>
            <person name="Baldwin I.T."/>
        </authorList>
    </citation>
    <scope>NUCLEOTIDE SEQUENCE [LARGE SCALE GENOMIC DNA]</scope>
    <source>
        <strain evidence="2">UT</strain>
    </source>
</reference>
<dbReference type="Gramene" id="OIT02093">
    <property type="protein sequence ID" value="OIT02093"/>
    <property type="gene ID" value="A4A49_56549"/>
</dbReference>
<dbReference type="EMBL" id="MJEQ01037188">
    <property type="protein sequence ID" value="OIT02093.1"/>
    <property type="molecule type" value="Genomic_DNA"/>
</dbReference>
<dbReference type="AlphaFoldDB" id="A0A1J6IAP5"/>
<comment type="caution">
    <text evidence="2">The sequence shown here is derived from an EMBL/GenBank/DDBJ whole genome shotgun (WGS) entry which is preliminary data.</text>
</comment>
<feature type="region of interest" description="Disordered" evidence="1">
    <location>
        <begin position="72"/>
        <end position="137"/>
    </location>
</feature>
<evidence type="ECO:0000256" key="1">
    <source>
        <dbReference type="SAM" id="MobiDB-lite"/>
    </source>
</evidence>
<evidence type="ECO:0000313" key="3">
    <source>
        <dbReference type="Proteomes" id="UP000187609"/>
    </source>
</evidence>
<accession>A0A1J6IAP5</accession>
<sequence length="137" mass="15245">SMENNKGNDQAKDQFEQTIVPRSAWEVEVVPMACESGTDQIMQLQLNVPLKKPLQHLHDLATHNVTQVEEDILRQNPMEDEGDDESTAGNFKQVAREADLSLTTSPKGGKKTKKNQNKEPLPPSRIVPSRAASKCKL</sequence>
<proteinExistence type="predicted"/>
<name>A0A1J6IAP5_NICAT</name>
<organism evidence="2 3">
    <name type="scientific">Nicotiana attenuata</name>
    <name type="common">Coyote tobacco</name>
    <dbReference type="NCBI Taxonomy" id="49451"/>
    <lineage>
        <taxon>Eukaryota</taxon>
        <taxon>Viridiplantae</taxon>
        <taxon>Streptophyta</taxon>
        <taxon>Embryophyta</taxon>
        <taxon>Tracheophyta</taxon>
        <taxon>Spermatophyta</taxon>
        <taxon>Magnoliopsida</taxon>
        <taxon>eudicotyledons</taxon>
        <taxon>Gunneridae</taxon>
        <taxon>Pentapetalae</taxon>
        <taxon>asterids</taxon>
        <taxon>lamiids</taxon>
        <taxon>Solanales</taxon>
        <taxon>Solanaceae</taxon>
        <taxon>Nicotianoideae</taxon>
        <taxon>Nicotianeae</taxon>
        <taxon>Nicotiana</taxon>
    </lineage>
</organism>
<feature type="non-terminal residue" evidence="2">
    <location>
        <position position="1"/>
    </location>
</feature>
<dbReference type="Proteomes" id="UP000187609">
    <property type="component" value="Unassembled WGS sequence"/>
</dbReference>